<keyword evidence="2" id="KW-1185">Reference proteome</keyword>
<proteinExistence type="predicted"/>
<evidence type="ECO:0000313" key="2">
    <source>
        <dbReference type="Proteomes" id="UP000626210"/>
    </source>
</evidence>
<sequence>MKTAVIPQVRVDPGLRAQLEAVLGPDETLSEFVEASVRRAVEVRQAQTDFLARGQVAWENFQRTGEAVPAARVLGKLQARLDARRKQLGP</sequence>
<name>A0ABQ3FZ37_9BURK</name>
<dbReference type="EMBL" id="BMYK01000004">
    <property type="protein sequence ID" value="GHC77663.1"/>
    <property type="molecule type" value="Genomic_DNA"/>
</dbReference>
<evidence type="ECO:0008006" key="3">
    <source>
        <dbReference type="Google" id="ProtNLM"/>
    </source>
</evidence>
<dbReference type="NCBIfam" id="NF041551">
    <property type="entry name" value="YlcI_YnfO_N"/>
    <property type="match status" value="1"/>
</dbReference>
<dbReference type="RefSeq" id="WP_189686559.1">
    <property type="nucleotide sequence ID" value="NZ_BMYK01000004.1"/>
</dbReference>
<reference evidence="2" key="1">
    <citation type="journal article" date="2019" name="Int. J. Syst. Evol. Microbiol.">
        <title>The Global Catalogue of Microorganisms (GCM) 10K type strain sequencing project: providing services to taxonomists for standard genome sequencing and annotation.</title>
        <authorList>
            <consortium name="The Broad Institute Genomics Platform"/>
            <consortium name="The Broad Institute Genome Sequencing Center for Infectious Disease"/>
            <person name="Wu L."/>
            <person name="Ma J."/>
        </authorList>
    </citation>
    <scope>NUCLEOTIDE SEQUENCE [LARGE SCALE GENOMIC DNA]</scope>
    <source>
        <strain evidence="2">KCTC 23314</strain>
    </source>
</reference>
<dbReference type="Proteomes" id="UP000626210">
    <property type="component" value="Unassembled WGS sequence"/>
</dbReference>
<comment type="caution">
    <text evidence="1">The sequence shown here is derived from an EMBL/GenBank/DDBJ whole genome shotgun (WGS) entry which is preliminary data.</text>
</comment>
<organism evidence="1 2">
    <name type="scientific">Pseudorhodoferax aquiterrae</name>
    <dbReference type="NCBI Taxonomy" id="747304"/>
    <lineage>
        <taxon>Bacteria</taxon>
        <taxon>Pseudomonadati</taxon>
        <taxon>Pseudomonadota</taxon>
        <taxon>Betaproteobacteria</taxon>
        <taxon>Burkholderiales</taxon>
        <taxon>Comamonadaceae</taxon>
    </lineage>
</organism>
<evidence type="ECO:0000313" key="1">
    <source>
        <dbReference type="EMBL" id="GHC77663.1"/>
    </source>
</evidence>
<protein>
    <recommendedName>
        <fullName evidence="3">Prevent-host-death protein</fullName>
    </recommendedName>
</protein>
<gene>
    <name evidence="1" type="ORF">GCM10007320_17380</name>
</gene>
<accession>A0ABQ3FZ37</accession>